<dbReference type="Pfam" id="PF00580">
    <property type="entry name" value="UvrD-helicase"/>
    <property type="match status" value="1"/>
</dbReference>
<dbReference type="RefSeq" id="WP_092950228.1">
    <property type="nucleotide sequence ID" value="NZ_FOMQ01000003.1"/>
</dbReference>
<dbReference type="Pfam" id="PF13361">
    <property type="entry name" value="UvrD_C"/>
    <property type="match status" value="1"/>
</dbReference>
<evidence type="ECO:0000259" key="13">
    <source>
        <dbReference type="PROSITE" id="PS51217"/>
    </source>
</evidence>
<evidence type="ECO:0000256" key="3">
    <source>
        <dbReference type="ARBA" id="ARBA00022806"/>
    </source>
</evidence>
<dbReference type="GO" id="GO:0016887">
    <property type="term" value="F:ATP hydrolysis activity"/>
    <property type="evidence" value="ECO:0007669"/>
    <property type="project" value="RHEA"/>
</dbReference>
<dbReference type="EC" id="5.6.2.4" evidence="7"/>
<protein>
    <recommendedName>
        <fullName evidence="7">DNA 3'-5' helicase</fullName>
        <ecNumber evidence="7">5.6.2.4</ecNumber>
    </recommendedName>
    <alternativeName>
        <fullName evidence="8">DNA 3'-5' helicase II</fullName>
    </alternativeName>
</protein>
<dbReference type="InterPro" id="IPR000212">
    <property type="entry name" value="DNA_helicase_UvrD/REP"/>
</dbReference>
<comment type="catalytic activity">
    <reaction evidence="9">
        <text>ATP + H2O = ADP + phosphate + H(+)</text>
        <dbReference type="Rhea" id="RHEA:13065"/>
        <dbReference type="ChEBI" id="CHEBI:15377"/>
        <dbReference type="ChEBI" id="CHEBI:15378"/>
        <dbReference type="ChEBI" id="CHEBI:30616"/>
        <dbReference type="ChEBI" id="CHEBI:43474"/>
        <dbReference type="ChEBI" id="CHEBI:456216"/>
        <dbReference type="EC" id="5.6.2.4"/>
    </reaction>
</comment>
<keyword evidence="15" id="KW-1185">Reference proteome</keyword>
<feature type="region of interest" description="Disordered" evidence="11">
    <location>
        <begin position="507"/>
        <end position="545"/>
    </location>
</feature>
<evidence type="ECO:0000256" key="7">
    <source>
        <dbReference type="ARBA" id="ARBA00034808"/>
    </source>
</evidence>
<feature type="domain" description="UvrD-like helicase C-terminal" evidence="13">
    <location>
        <begin position="523"/>
        <end position="800"/>
    </location>
</feature>
<dbReference type="GO" id="GO:0005829">
    <property type="term" value="C:cytosol"/>
    <property type="evidence" value="ECO:0007669"/>
    <property type="project" value="TreeGrafter"/>
</dbReference>
<dbReference type="PROSITE" id="PS51217">
    <property type="entry name" value="UVRD_HELICASE_CTER"/>
    <property type="match status" value="1"/>
</dbReference>
<dbReference type="Proteomes" id="UP000199517">
    <property type="component" value="Unassembled WGS sequence"/>
</dbReference>
<evidence type="ECO:0000313" key="14">
    <source>
        <dbReference type="EMBL" id="SFD53376.1"/>
    </source>
</evidence>
<dbReference type="Gene3D" id="1.10.486.10">
    <property type="entry name" value="PCRA, domain 4"/>
    <property type="match status" value="1"/>
</dbReference>
<keyword evidence="1 10" id="KW-0547">Nucleotide-binding</keyword>
<feature type="domain" description="UvrD-like helicase ATP-binding" evidence="12">
    <location>
        <begin position="18"/>
        <end position="483"/>
    </location>
</feature>
<dbReference type="InterPro" id="IPR014017">
    <property type="entry name" value="DNA_helicase_UvrD-like_C"/>
</dbReference>
<feature type="region of interest" description="Disordered" evidence="11">
    <location>
        <begin position="905"/>
        <end position="933"/>
    </location>
</feature>
<evidence type="ECO:0000256" key="5">
    <source>
        <dbReference type="ARBA" id="ARBA00023235"/>
    </source>
</evidence>
<dbReference type="PANTHER" id="PTHR11070:SF2">
    <property type="entry name" value="ATP-DEPENDENT DNA HELICASE SRS2"/>
    <property type="match status" value="1"/>
</dbReference>
<dbReference type="PROSITE" id="PS51198">
    <property type="entry name" value="UVRD_HELICASE_ATP_BIND"/>
    <property type="match status" value="1"/>
</dbReference>
<sequence>MNEPLHAPSAAYEHNGRSVSREAFYAIACDPDRSVAVEACAGAGKTWMLVSRILRALLNGSEPHEILAITFTKKAAGEMRQRLQEWLGDFSRRPLQALRKELAARGIADASDAECARLQGLFLHLLGAGRPVQIRTFHSWFAALLGTAPIAVLQSRGLPVHYELLQDDAEAVRQVWPLFLRKVIAEEGLHADYTLSVARHGRSQTRKALESALAKRVEFELAEAGGVVDASVPPFQVRWPELSALEHPAQALAGEACRARWLGWAAALGAESNKTPQKAAAAVVAAFFDTEDLEARLDALRRALFVGKEDRLTRNLEKFAAAQEAERELQPLCLARQQHEAWLHQQRMARLTRALVAAFAALKRERGWVDMNDVERTALVMLSDPVLSGWVQERLDARVRHLLIDEFQDTNPLQWQALHAWLAGYVGSGGGARPPSVFIVGDPKQSIYRFRRAEPQVFRAAQAFVRQGLMGDLLACDHTRRNAVDVIAAVNTVMGTAQAQGEYAGFRNHTTESGDAGGLVRLPPVFDEDNGEAPASQPLPDPMAWRDSLEQPRHEAEETLRMRECQQAARWVAERMASGTPPREIMVLARKRDRLTAMQDALRDLHIPCVQPEKSELCEAPEVQDVVALLDALLSPGHDLSMARALRSPLFGLEDSLLVRIAAARRQAAQNATNDHESRLPSWFDLLSKDGLLDEEIPQLSADLNLYRGWVEQWPPHDALHAIYQHRDVLARYAAAAPAPLRPGMLANLRALLSAALQQDGGRYLTPYAFVRALKRPGHGAPGRVDVQAVRLLTIHGAKGLEADAVLLLDTDSRGQKAETMGVLVDWPGESPEPRRFIFLASESSPPPSAVDTLAAEQAERLREELNTLYVAMTRARHCLALSCVRFTQSAPGSWWNRVAPLASDADGPGPATPAGMESAPGTAQLPELPGWGATPVLPDAHLTVADASRPLSNQGAEASPAKTRNASSLVARQGEAMHQLLEQAGFSENAAVSQGLHWSSARLLQLARDFELPAEQAERAAAMAGHILEGEGAWAWDRSRIDLAMDEAPIVHMGQTLRIDRLVRCRAHPGHAPEWWVLDYKSAADPERQPELVAQLRRYRTAMLAQVQGSPVRAAFLTGDGRMVEVDSARENTDAGLVPPAEPLPSPTPAPPAPAPIPADGPAQGSLFD</sequence>
<evidence type="ECO:0000256" key="9">
    <source>
        <dbReference type="ARBA" id="ARBA00048988"/>
    </source>
</evidence>
<feature type="binding site" evidence="10">
    <location>
        <begin position="39"/>
        <end position="46"/>
    </location>
    <ligand>
        <name>ATP</name>
        <dbReference type="ChEBI" id="CHEBI:30616"/>
    </ligand>
</feature>
<dbReference type="GO" id="GO:0005524">
    <property type="term" value="F:ATP binding"/>
    <property type="evidence" value="ECO:0007669"/>
    <property type="project" value="UniProtKB-UniRule"/>
</dbReference>
<dbReference type="EMBL" id="FOMQ01000003">
    <property type="protein sequence ID" value="SFD53376.1"/>
    <property type="molecule type" value="Genomic_DNA"/>
</dbReference>
<evidence type="ECO:0000259" key="12">
    <source>
        <dbReference type="PROSITE" id="PS51198"/>
    </source>
</evidence>
<keyword evidence="4 10" id="KW-0067">ATP-binding</keyword>
<gene>
    <name evidence="14" type="ORF">SAMN04489710_103114</name>
</gene>
<dbReference type="PANTHER" id="PTHR11070">
    <property type="entry name" value="UVRD / RECB / PCRA DNA HELICASE FAMILY MEMBER"/>
    <property type="match status" value="1"/>
</dbReference>
<dbReference type="AlphaFoldDB" id="A0A1I1T414"/>
<dbReference type="InterPro" id="IPR014016">
    <property type="entry name" value="UvrD-like_ATP-bd"/>
</dbReference>
<dbReference type="GO" id="GO:0003677">
    <property type="term" value="F:DNA binding"/>
    <property type="evidence" value="ECO:0007669"/>
    <property type="project" value="InterPro"/>
</dbReference>
<dbReference type="GO" id="GO:0033202">
    <property type="term" value="C:DNA helicase complex"/>
    <property type="evidence" value="ECO:0007669"/>
    <property type="project" value="TreeGrafter"/>
</dbReference>
<evidence type="ECO:0000256" key="6">
    <source>
        <dbReference type="ARBA" id="ARBA00034617"/>
    </source>
</evidence>
<dbReference type="GO" id="GO:0000725">
    <property type="term" value="P:recombinational repair"/>
    <property type="evidence" value="ECO:0007669"/>
    <property type="project" value="TreeGrafter"/>
</dbReference>
<dbReference type="STRING" id="32040.SAMN04489710_103114"/>
<keyword evidence="5" id="KW-0413">Isomerase</keyword>
<evidence type="ECO:0000256" key="1">
    <source>
        <dbReference type="ARBA" id="ARBA00022741"/>
    </source>
</evidence>
<evidence type="ECO:0000256" key="4">
    <source>
        <dbReference type="ARBA" id="ARBA00022840"/>
    </source>
</evidence>
<evidence type="ECO:0000256" key="2">
    <source>
        <dbReference type="ARBA" id="ARBA00022801"/>
    </source>
</evidence>
<feature type="compositionally biased region" description="Pro residues" evidence="11">
    <location>
        <begin position="1141"/>
        <end position="1160"/>
    </location>
</feature>
<accession>A0A1I1T414</accession>
<dbReference type="GO" id="GO:0043138">
    <property type="term" value="F:3'-5' DNA helicase activity"/>
    <property type="evidence" value="ECO:0007669"/>
    <property type="project" value="UniProtKB-EC"/>
</dbReference>
<evidence type="ECO:0000256" key="10">
    <source>
        <dbReference type="PROSITE-ProRule" id="PRU00560"/>
    </source>
</evidence>
<comment type="catalytic activity">
    <reaction evidence="6">
        <text>Couples ATP hydrolysis with the unwinding of duplex DNA by translocating in the 3'-5' direction.</text>
        <dbReference type="EC" id="5.6.2.4"/>
    </reaction>
</comment>
<reference evidence="15" key="1">
    <citation type="submission" date="2016-10" db="EMBL/GenBank/DDBJ databases">
        <authorList>
            <person name="Varghese N."/>
            <person name="Submissions S."/>
        </authorList>
    </citation>
    <scope>NUCLEOTIDE SEQUENCE [LARGE SCALE GENOMIC DNA]</scope>
    <source>
        <strain evidence="15">DSM 7481</strain>
    </source>
</reference>
<proteinExistence type="predicted"/>
<feature type="region of interest" description="Disordered" evidence="11">
    <location>
        <begin position="1127"/>
        <end position="1170"/>
    </location>
</feature>
<dbReference type="Gene3D" id="3.40.50.300">
    <property type="entry name" value="P-loop containing nucleotide triphosphate hydrolases"/>
    <property type="match status" value="3"/>
</dbReference>
<evidence type="ECO:0000313" key="15">
    <source>
        <dbReference type="Proteomes" id="UP000199517"/>
    </source>
</evidence>
<dbReference type="OrthoDB" id="5905204at2"/>
<evidence type="ECO:0000256" key="11">
    <source>
        <dbReference type="SAM" id="MobiDB-lite"/>
    </source>
</evidence>
<organism evidence="14 15">
    <name type="scientific">Paracidovorax konjaci</name>
    <dbReference type="NCBI Taxonomy" id="32040"/>
    <lineage>
        <taxon>Bacteria</taxon>
        <taxon>Pseudomonadati</taxon>
        <taxon>Pseudomonadota</taxon>
        <taxon>Betaproteobacteria</taxon>
        <taxon>Burkholderiales</taxon>
        <taxon>Comamonadaceae</taxon>
        <taxon>Paracidovorax</taxon>
    </lineage>
</organism>
<name>A0A1I1T414_9BURK</name>
<keyword evidence="2 10" id="KW-0378">Hydrolase</keyword>
<evidence type="ECO:0000256" key="8">
    <source>
        <dbReference type="ARBA" id="ARBA00034923"/>
    </source>
</evidence>
<dbReference type="InterPro" id="IPR027417">
    <property type="entry name" value="P-loop_NTPase"/>
</dbReference>
<dbReference type="SUPFAM" id="SSF52540">
    <property type="entry name" value="P-loop containing nucleoside triphosphate hydrolases"/>
    <property type="match status" value="1"/>
</dbReference>
<keyword evidence="3 10" id="KW-0347">Helicase</keyword>